<feature type="compositionally biased region" description="Basic and acidic residues" evidence="1">
    <location>
        <begin position="45"/>
        <end position="61"/>
    </location>
</feature>
<evidence type="ECO:0000256" key="1">
    <source>
        <dbReference type="SAM" id="MobiDB-lite"/>
    </source>
</evidence>
<comment type="caution">
    <text evidence="2">The sequence shown here is derived from an EMBL/GenBank/DDBJ whole genome shotgun (WGS) entry which is preliminary data.</text>
</comment>
<dbReference type="Proteomes" id="UP001359485">
    <property type="component" value="Unassembled WGS sequence"/>
</dbReference>
<keyword evidence="3" id="KW-1185">Reference proteome</keyword>
<organism evidence="2 3">
    <name type="scientific">Polyplax serrata</name>
    <name type="common">Common mouse louse</name>
    <dbReference type="NCBI Taxonomy" id="468196"/>
    <lineage>
        <taxon>Eukaryota</taxon>
        <taxon>Metazoa</taxon>
        <taxon>Ecdysozoa</taxon>
        <taxon>Arthropoda</taxon>
        <taxon>Hexapoda</taxon>
        <taxon>Insecta</taxon>
        <taxon>Pterygota</taxon>
        <taxon>Neoptera</taxon>
        <taxon>Paraneoptera</taxon>
        <taxon>Psocodea</taxon>
        <taxon>Troctomorpha</taxon>
        <taxon>Phthiraptera</taxon>
        <taxon>Anoplura</taxon>
        <taxon>Polyplacidae</taxon>
        <taxon>Polyplax</taxon>
    </lineage>
</organism>
<feature type="compositionally biased region" description="Basic and acidic residues" evidence="1">
    <location>
        <begin position="12"/>
        <end position="29"/>
    </location>
</feature>
<protein>
    <submittedName>
        <fullName evidence="2">Uncharacterized protein</fullName>
    </submittedName>
</protein>
<name>A0ABR1AF27_POLSC</name>
<gene>
    <name evidence="2" type="ORF">RUM44_002540</name>
</gene>
<sequence>MGSRQCGEGEEESKKGKEETPVEIRKIENQKVGPETAEAACRRQRCAERKQSKKTGVEEGGRVSPGGWAPGRQKGFDVGQQTGRKGRKVTDIRGSRGNEEGKNGERLSNPTSLPLSETGLPGQERPGRTKETEKES</sequence>
<feature type="region of interest" description="Disordered" evidence="1">
    <location>
        <begin position="1"/>
        <end position="136"/>
    </location>
</feature>
<feature type="compositionally biased region" description="Basic and acidic residues" evidence="1">
    <location>
        <begin position="125"/>
        <end position="136"/>
    </location>
</feature>
<feature type="compositionally biased region" description="Polar residues" evidence="1">
    <location>
        <begin position="106"/>
        <end position="115"/>
    </location>
</feature>
<accession>A0ABR1AF27</accession>
<feature type="compositionally biased region" description="Basic and acidic residues" evidence="1">
    <location>
        <begin position="88"/>
        <end position="105"/>
    </location>
</feature>
<reference evidence="2 3" key="1">
    <citation type="submission" date="2023-09" db="EMBL/GenBank/DDBJ databases">
        <title>Genomes of two closely related lineages of the louse Polyplax serrata with different host specificities.</title>
        <authorList>
            <person name="Martinu J."/>
            <person name="Tarabai H."/>
            <person name="Stefka J."/>
            <person name="Hypsa V."/>
        </authorList>
    </citation>
    <scope>NUCLEOTIDE SEQUENCE [LARGE SCALE GENOMIC DNA]</scope>
    <source>
        <strain evidence="2">98ZLc_SE</strain>
    </source>
</reference>
<evidence type="ECO:0000313" key="3">
    <source>
        <dbReference type="Proteomes" id="UP001359485"/>
    </source>
</evidence>
<evidence type="ECO:0000313" key="2">
    <source>
        <dbReference type="EMBL" id="KAK6618098.1"/>
    </source>
</evidence>
<proteinExistence type="predicted"/>
<dbReference type="EMBL" id="JAWJWF010000050">
    <property type="protein sequence ID" value="KAK6618098.1"/>
    <property type="molecule type" value="Genomic_DNA"/>
</dbReference>